<keyword evidence="1" id="KW-0472">Membrane</keyword>
<dbReference type="Gene3D" id="3.40.50.2000">
    <property type="entry name" value="Glycogen Phosphorylase B"/>
    <property type="match status" value="1"/>
</dbReference>
<keyword evidence="1" id="KW-1133">Transmembrane helix</keyword>
<keyword evidence="1" id="KW-0812">Transmembrane</keyword>
<evidence type="ECO:0000313" key="3">
    <source>
        <dbReference type="Proteomes" id="UP001281410"/>
    </source>
</evidence>
<comment type="caution">
    <text evidence="2">The sequence shown here is derived from an EMBL/GenBank/DDBJ whole genome shotgun (WGS) entry which is preliminary data.</text>
</comment>
<keyword evidence="3" id="KW-1185">Reference proteome</keyword>
<feature type="transmembrane region" description="Helical" evidence="1">
    <location>
        <begin position="12"/>
        <end position="32"/>
    </location>
</feature>
<gene>
    <name evidence="2" type="ORF">Dsin_015849</name>
</gene>
<name>A0AAE0ACQ4_9ROSI</name>
<protein>
    <recommendedName>
        <fullName evidence="4">UDP-glycosyltransferase</fullName>
    </recommendedName>
</protein>
<organism evidence="2 3">
    <name type="scientific">Dipteronia sinensis</name>
    <dbReference type="NCBI Taxonomy" id="43782"/>
    <lineage>
        <taxon>Eukaryota</taxon>
        <taxon>Viridiplantae</taxon>
        <taxon>Streptophyta</taxon>
        <taxon>Embryophyta</taxon>
        <taxon>Tracheophyta</taxon>
        <taxon>Spermatophyta</taxon>
        <taxon>Magnoliopsida</taxon>
        <taxon>eudicotyledons</taxon>
        <taxon>Gunneridae</taxon>
        <taxon>Pentapetalae</taxon>
        <taxon>rosids</taxon>
        <taxon>malvids</taxon>
        <taxon>Sapindales</taxon>
        <taxon>Sapindaceae</taxon>
        <taxon>Hippocastanoideae</taxon>
        <taxon>Acereae</taxon>
        <taxon>Dipteronia</taxon>
    </lineage>
</organism>
<reference evidence="2" key="1">
    <citation type="journal article" date="2023" name="Plant J.">
        <title>Genome sequences and population genomics provide insights into the demographic history, inbreeding, and mutation load of two 'living fossil' tree species of Dipteronia.</title>
        <authorList>
            <person name="Feng Y."/>
            <person name="Comes H.P."/>
            <person name="Chen J."/>
            <person name="Zhu S."/>
            <person name="Lu R."/>
            <person name="Zhang X."/>
            <person name="Li P."/>
            <person name="Qiu J."/>
            <person name="Olsen K.M."/>
            <person name="Qiu Y."/>
        </authorList>
    </citation>
    <scope>NUCLEOTIDE SEQUENCE</scope>
    <source>
        <strain evidence="2">NBL</strain>
    </source>
</reference>
<proteinExistence type="predicted"/>
<accession>A0AAE0ACQ4</accession>
<dbReference type="AlphaFoldDB" id="A0AAE0ACQ4"/>
<dbReference type="Proteomes" id="UP001281410">
    <property type="component" value="Unassembled WGS sequence"/>
</dbReference>
<dbReference type="EMBL" id="JANJYJ010000005">
    <property type="protein sequence ID" value="KAK3211143.1"/>
    <property type="molecule type" value="Genomic_DNA"/>
</dbReference>
<evidence type="ECO:0000256" key="1">
    <source>
        <dbReference type="SAM" id="Phobius"/>
    </source>
</evidence>
<dbReference type="SUPFAM" id="SSF53756">
    <property type="entry name" value="UDP-Glycosyltransferase/glycogen phosphorylase"/>
    <property type="match status" value="1"/>
</dbReference>
<evidence type="ECO:0008006" key="4">
    <source>
        <dbReference type="Google" id="ProtNLM"/>
    </source>
</evidence>
<evidence type="ECO:0000313" key="2">
    <source>
        <dbReference type="EMBL" id="KAK3211143.1"/>
    </source>
</evidence>
<sequence length="132" mass="15275">MEGHTNKLHIAMFPWMALGHMLNFLNLAKLIARKGHRISFQSTPKNIEPLPKLPPNLSSFIDFVRLPMPHVDHNLPDNAKLLILHIKVLLEENGKVYGDMIKEIWGMFGDRDKQDRDVDNLLKFLKINKCAR</sequence>